<comment type="catalytic activity">
    <reaction evidence="5">
        <text>(S)-lactate + NAD(+) = pyruvate + NADH + H(+)</text>
        <dbReference type="Rhea" id="RHEA:23444"/>
        <dbReference type="ChEBI" id="CHEBI:15361"/>
        <dbReference type="ChEBI" id="CHEBI:15378"/>
        <dbReference type="ChEBI" id="CHEBI:16651"/>
        <dbReference type="ChEBI" id="CHEBI:57540"/>
        <dbReference type="ChEBI" id="CHEBI:57945"/>
        <dbReference type="EC" id="1.1.1.27"/>
    </reaction>
</comment>
<dbReference type="Gene3D" id="3.40.50.720">
    <property type="entry name" value="NAD(P)-binding Rossmann-like Domain"/>
    <property type="match status" value="1"/>
</dbReference>
<name>A0A2T4MLV0_9STAP</name>
<dbReference type="EMBL" id="WMFL01000058">
    <property type="protein sequence ID" value="NJI02039.1"/>
    <property type="molecule type" value="Genomic_DNA"/>
</dbReference>
<dbReference type="PRINTS" id="PR00086">
    <property type="entry name" value="LLDHDRGNASE"/>
</dbReference>
<evidence type="ECO:0000256" key="8">
    <source>
        <dbReference type="PIRSR" id="PIRSR000102-2"/>
    </source>
</evidence>
<comment type="similarity">
    <text evidence="6">Belongs to the LDH/MDH superfamily. MDH type 3 family.</text>
</comment>
<dbReference type="NCBIfam" id="NF004863">
    <property type="entry name" value="PRK06223.1"/>
    <property type="match status" value="1"/>
</dbReference>
<evidence type="ECO:0000313" key="13">
    <source>
        <dbReference type="Proteomes" id="UP000646308"/>
    </source>
</evidence>
<protein>
    <recommendedName>
        <fullName evidence="6">Malate dehydrogenase</fullName>
        <ecNumber evidence="6">1.1.1.37</ecNumber>
    </recommendedName>
</protein>
<sequence>MKRKKVTIVGSGHTGATLAFIIATHDIADVVLVDRKKNEAQIKGKTLDILQSGSILGFDTHVTSTVDYAETTDSDVVVITAGVPRLPGMSRDELIQTNEQVMIEVTEQIVKYSPHCKIIVLTNPVDAMTYTVYQHSGFSSERVMGQSGVLDSARFNTFVAEALNVAVNDVHGIVLGGHGDTMVPLIRHCHVNGVPITELLPQEKIDDIVKRTQGGGAEIVKLLGDGSAYYAPSAAVYEMIEAIILDKQRVLPTIAYCDGTYGLEDLYIGIPTVVGGKGIEKIIELDLTSEEKQQFKHSAEAVSALKSTLKSVQK</sequence>
<feature type="domain" description="Lactate/malate dehydrogenase C-terminal" evidence="11">
    <location>
        <begin position="150"/>
        <end position="310"/>
    </location>
</feature>
<dbReference type="EC" id="1.1.1.37" evidence="6"/>
<feature type="binding site" evidence="6 9">
    <location>
        <position position="98"/>
    </location>
    <ligand>
        <name>NAD(+)</name>
        <dbReference type="ChEBI" id="CHEBI:57540"/>
    </ligand>
</feature>
<dbReference type="CDD" id="cd01339">
    <property type="entry name" value="LDH-like_MDH"/>
    <property type="match status" value="1"/>
</dbReference>
<dbReference type="InterPro" id="IPR001236">
    <property type="entry name" value="Lactate/malate_DH_N"/>
</dbReference>
<feature type="binding site" evidence="6">
    <location>
        <begin position="121"/>
        <end position="123"/>
    </location>
    <ligand>
        <name>NAD(+)</name>
        <dbReference type="ChEBI" id="CHEBI:57540"/>
    </ligand>
</feature>
<dbReference type="InterPro" id="IPR001557">
    <property type="entry name" value="L-lactate/malate_DH"/>
</dbReference>
<dbReference type="InterPro" id="IPR011275">
    <property type="entry name" value="Malate_DH_type3"/>
</dbReference>
<evidence type="ECO:0000256" key="1">
    <source>
        <dbReference type="ARBA" id="ARBA00006054"/>
    </source>
</evidence>
<feature type="binding site" evidence="6 8">
    <location>
        <position position="123"/>
    </location>
    <ligand>
        <name>substrate</name>
    </ligand>
</feature>
<feature type="binding site" evidence="6 9">
    <location>
        <position position="34"/>
    </location>
    <ligand>
        <name>NAD(+)</name>
        <dbReference type="ChEBI" id="CHEBI:57540"/>
    </ligand>
</feature>
<reference evidence="12" key="1">
    <citation type="submission" date="2019-11" db="EMBL/GenBank/DDBJ databases">
        <title>Whole genome comparisons of Staphylococcus agnetis isolates from cattle and chickens.</title>
        <authorList>
            <person name="Rhoads D."/>
            <person name="Shwani A."/>
            <person name="Adkins P."/>
            <person name="Calcutt M."/>
            <person name="Middleton J."/>
        </authorList>
    </citation>
    <scope>NUCLEOTIDE SEQUENCE</scope>
    <source>
        <strain evidence="12">1387</strain>
    </source>
</reference>
<dbReference type="FunFam" id="3.40.50.720:FF:000018">
    <property type="entry name" value="Malate dehydrogenase"/>
    <property type="match status" value="1"/>
</dbReference>
<comment type="function">
    <text evidence="6">Catalyzes the reversible oxidation of malate to oxaloacetate.</text>
</comment>
<dbReference type="InterPro" id="IPR036291">
    <property type="entry name" value="NAD(P)-bd_dom_sf"/>
</dbReference>
<organism evidence="12 13">
    <name type="scientific">Staphylococcus agnetis</name>
    <dbReference type="NCBI Taxonomy" id="985762"/>
    <lineage>
        <taxon>Bacteria</taxon>
        <taxon>Bacillati</taxon>
        <taxon>Bacillota</taxon>
        <taxon>Bacilli</taxon>
        <taxon>Bacillales</taxon>
        <taxon>Staphylococcaceae</taxon>
        <taxon>Staphylococcus</taxon>
    </lineage>
</organism>
<dbReference type="FunFam" id="3.90.110.10:FF:000004">
    <property type="entry name" value="Malate dehydrogenase"/>
    <property type="match status" value="1"/>
</dbReference>
<dbReference type="HAMAP" id="MF_00487">
    <property type="entry name" value="Malate_dehydrog_3"/>
    <property type="match status" value="1"/>
</dbReference>
<dbReference type="PANTHER" id="PTHR43128:SF16">
    <property type="entry name" value="L-LACTATE DEHYDROGENASE"/>
    <property type="match status" value="1"/>
</dbReference>
<proteinExistence type="inferred from homology"/>
<dbReference type="GO" id="GO:0006099">
    <property type="term" value="P:tricarboxylic acid cycle"/>
    <property type="evidence" value="ECO:0007669"/>
    <property type="project" value="UniProtKB-UniRule"/>
</dbReference>
<accession>A0A2T4MLV0</accession>
<comment type="caution">
    <text evidence="12">The sequence shown here is derived from an EMBL/GenBank/DDBJ whole genome shotgun (WGS) entry which is preliminary data.</text>
</comment>
<dbReference type="AlphaFoldDB" id="A0A2T4MLV0"/>
<feature type="binding site" evidence="6 8">
    <location>
        <position position="91"/>
    </location>
    <ligand>
        <name>substrate</name>
    </ligand>
</feature>
<dbReference type="GeneID" id="57690883"/>
<dbReference type="NCBIfam" id="TIGR01763">
    <property type="entry name" value="MalateDH_bact"/>
    <property type="match status" value="1"/>
</dbReference>
<dbReference type="GO" id="GO:0030060">
    <property type="term" value="F:L-malate dehydrogenase (NAD+) activity"/>
    <property type="evidence" value="ECO:0007669"/>
    <property type="project" value="UniProtKB-UniRule"/>
</dbReference>
<evidence type="ECO:0000313" key="12">
    <source>
        <dbReference type="EMBL" id="NJI02039.1"/>
    </source>
</evidence>
<dbReference type="Proteomes" id="UP000646308">
    <property type="component" value="Unassembled WGS sequence"/>
</dbReference>
<keyword evidence="4 6" id="KW-0520">NAD</keyword>
<dbReference type="GO" id="GO:0006089">
    <property type="term" value="P:lactate metabolic process"/>
    <property type="evidence" value="ECO:0007669"/>
    <property type="project" value="TreeGrafter"/>
</dbReference>
<evidence type="ECO:0000259" key="11">
    <source>
        <dbReference type="Pfam" id="PF02866"/>
    </source>
</evidence>
<evidence type="ECO:0000256" key="9">
    <source>
        <dbReference type="PIRSR" id="PIRSR000102-3"/>
    </source>
</evidence>
<dbReference type="PANTHER" id="PTHR43128">
    <property type="entry name" value="L-2-HYDROXYCARBOXYLATE DEHYDROGENASE (NAD(P)(+))"/>
    <property type="match status" value="1"/>
</dbReference>
<gene>
    <name evidence="6 12" type="primary">mdh</name>
    <name evidence="12" type="ORF">GLV84_04085</name>
</gene>
<feature type="binding site" evidence="6 9">
    <location>
        <begin position="10"/>
        <end position="15"/>
    </location>
    <ligand>
        <name>NAD(+)</name>
        <dbReference type="ChEBI" id="CHEBI:57540"/>
    </ligand>
</feature>
<evidence type="ECO:0000256" key="2">
    <source>
        <dbReference type="ARBA" id="ARBA00022532"/>
    </source>
</evidence>
<dbReference type="PIRSF" id="PIRSF000102">
    <property type="entry name" value="Lac_mal_DH"/>
    <property type="match status" value="1"/>
</dbReference>
<dbReference type="InterPro" id="IPR022383">
    <property type="entry name" value="Lactate/malate_DH_C"/>
</dbReference>
<feature type="binding site" evidence="6 8">
    <location>
        <position position="85"/>
    </location>
    <ligand>
        <name>substrate</name>
    </ligand>
</feature>
<evidence type="ECO:0000256" key="6">
    <source>
        <dbReference type="HAMAP-Rule" id="MF_00487"/>
    </source>
</evidence>
<dbReference type="SUPFAM" id="SSF56327">
    <property type="entry name" value="LDH C-terminal domain-like"/>
    <property type="match status" value="1"/>
</dbReference>
<dbReference type="RefSeq" id="WP_107368361.1">
    <property type="nucleotide sequence ID" value="NZ_CP045927.1"/>
</dbReference>
<evidence type="ECO:0000256" key="5">
    <source>
        <dbReference type="ARBA" id="ARBA00049258"/>
    </source>
</evidence>
<evidence type="ECO:0000256" key="4">
    <source>
        <dbReference type="ARBA" id="ARBA00023027"/>
    </source>
</evidence>
<dbReference type="Gene3D" id="3.90.110.10">
    <property type="entry name" value="Lactate dehydrogenase/glycoside hydrolase, family 4, C-terminal"/>
    <property type="match status" value="1"/>
</dbReference>
<dbReference type="InterPro" id="IPR015955">
    <property type="entry name" value="Lactate_DH/Glyco_Ohase_4_C"/>
</dbReference>
<dbReference type="GO" id="GO:0004459">
    <property type="term" value="F:L-lactate dehydrogenase (NAD+) activity"/>
    <property type="evidence" value="ECO:0007669"/>
    <property type="project" value="UniProtKB-EC"/>
</dbReference>
<comment type="similarity">
    <text evidence="1">Belongs to the LDH/MDH superfamily. LDH family.</text>
</comment>
<keyword evidence="2 6" id="KW-0816">Tricarboxylic acid cycle</keyword>
<dbReference type="Pfam" id="PF00056">
    <property type="entry name" value="Ldh_1_N"/>
    <property type="match status" value="1"/>
</dbReference>
<evidence type="ECO:0000259" key="10">
    <source>
        <dbReference type="Pfam" id="PF00056"/>
    </source>
</evidence>
<dbReference type="Pfam" id="PF02866">
    <property type="entry name" value="Ldh_1_C"/>
    <property type="match status" value="1"/>
</dbReference>
<feature type="binding site" evidence="6 8">
    <location>
        <position position="154"/>
    </location>
    <ligand>
        <name>substrate</name>
    </ligand>
</feature>
<dbReference type="SUPFAM" id="SSF51735">
    <property type="entry name" value="NAD(P)-binding Rossmann-fold domains"/>
    <property type="match status" value="1"/>
</dbReference>
<comment type="catalytic activity">
    <reaction evidence="6">
        <text>(S)-malate + NAD(+) = oxaloacetate + NADH + H(+)</text>
        <dbReference type="Rhea" id="RHEA:21432"/>
        <dbReference type="ChEBI" id="CHEBI:15378"/>
        <dbReference type="ChEBI" id="CHEBI:15589"/>
        <dbReference type="ChEBI" id="CHEBI:16452"/>
        <dbReference type="ChEBI" id="CHEBI:57540"/>
        <dbReference type="ChEBI" id="CHEBI:57945"/>
        <dbReference type="EC" id="1.1.1.37"/>
    </reaction>
</comment>
<feature type="active site" description="Proton acceptor" evidence="6 7">
    <location>
        <position position="178"/>
    </location>
</feature>
<evidence type="ECO:0000256" key="7">
    <source>
        <dbReference type="PIRSR" id="PIRSR000102-1"/>
    </source>
</evidence>
<feature type="domain" description="Lactate/malate dehydrogenase N-terminal" evidence="10">
    <location>
        <begin position="5"/>
        <end position="145"/>
    </location>
</feature>
<evidence type="ECO:0000256" key="3">
    <source>
        <dbReference type="ARBA" id="ARBA00023002"/>
    </source>
</evidence>
<keyword evidence="3 6" id="KW-0560">Oxidoreductase</keyword>